<feature type="transmembrane region" description="Helical" evidence="1">
    <location>
        <begin position="96"/>
        <end position="115"/>
    </location>
</feature>
<evidence type="ECO:0000256" key="1">
    <source>
        <dbReference type="SAM" id="Phobius"/>
    </source>
</evidence>
<accession>A0ABP9YDM9</accession>
<feature type="chain" id="PRO_5045872793" evidence="2">
    <location>
        <begin position="25"/>
        <end position="133"/>
    </location>
</feature>
<gene>
    <name evidence="3" type="ORF">HPULCUR_010580</name>
</gene>
<keyword evidence="4" id="KW-1185">Reference proteome</keyword>
<evidence type="ECO:0000313" key="4">
    <source>
        <dbReference type="Proteomes" id="UP001476247"/>
    </source>
</evidence>
<dbReference type="Proteomes" id="UP001476247">
    <property type="component" value="Unassembled WGS sequence"/>
</dbReference>
<keyword evidence="1" id="KW-0472">Membrane</keyword>
<feature type="signal peptide" evidence="2">
    <location>
        <begin position="1"/>
        <end position="24"/>
    </location>
</feature>
<organism evidence="3 4">
    <name type="scientific">Helicostylum pulchrum</name>
    <dbReference type="NCBI Taxonomy" id="562976"/>
    <lineage>
        <taxon>Eukaryota</taxon>
        <taxon>Fungi</taxon>
        <taxon>Fungi incertae sedis</taxon>
        <taxon>Mucoromycota</taxon>
        <taxon>Mucoromycotina</taxon>
        <taxon>Mucoromycetes</taxon>
        <taxon>Mucorales</taxon>
        <taxon>Mucorineae</taxon>
        <taxon>Mucoraceae</taxon>
        <taxon>Helicostylum</taxon>
    </lineage>
</organism>
<name>A0ABP9YDM9_9FUNG</name>
<sequence>MRCSMLIPSVLLVLLLAIFNVTVAESVNNMLTSDNLEEQIVHAYFEKRALGDAATATNGTATATNGTTAEDPTASPVKKAKTPASLASPAVLQDGTLFYIGTAVTCLLWVTGKVIDVKMDRQEKYAESLIHSI</sequence>
<reference evidence="3 4" key="1">
    <citation type="submission" date="2024-04" db="EMBL/GenBank/DDBJ databases">
        <title>genome sequences of Mucor flavus KT1a and Helicostylum pulchrum KT1b strains isolation_sourced from the surface of a dry-aged beef.</title>
        <authorList>
            <person name="Toyotome T."/>
            <person name="Hosono M."/>
            <person name="Torimaru M."/>
            <person name="Fukuda K."/>
            <person name="Mikami N."/>
        </authorList>
    </citation>
    <scope>NUCLEOTIDE SEQUENCE [LARGE SCALE GENOMIC DNA]</scope>
    <source>
        <strain evidence="3 4">KT1b</strain>
    </source>
</reference>
<evidence type="ECO:0000313" key="3">
    <source>
        <dbReference type="EMBL" id="GAA5805067.1"/>
    </source>
</evidence>
<comment type="caution">
    <text evidence="3">The sequence shown here is derived from an EMBL/GenBank/DDBJ whole genome shotgun (WGS) entry which is preliminary data.</text>
</comment>
<keyword evidence="1" id="KW-1133">Transmembrane helix</keyword>
<evidence type="ECO:0000256" key="2">
    <source>
        <dbReference type="SAM" id="SignalP"/>
    </source>
</evidence>
<proteinExistence type="predicted"/>
<keyword evidence="1" id="KW-0812">Transmembrane</keyword>
<dbReference type="EMBL" id="BAABUJ010000041">
    <property type="protein sequence ID" value="GAA5805067.1"/>
    <property type="molecule type" value="Genomic_DNA"/>
</dbReference>
<protein>
    <submittedName>
        <fullName evidence="3">Uncharacterized protein</fullName>
    </submittedName>
</protein>
<keyword evidence="2" id="KW-0732">Signal</keyword>